<evidence type="ECO:0000256" key="7">
    <source>
        <dbReference type="ARBA" id="ARBA00023014"/>
    </source>
</evidence>
<comment type="cofactor">
    <cofactor evidence="1">
        <name>[4Fe-4S] cluster</name>
        <dbReference type="ChEBI" id="CHEBI:49883"/>
    </cofactor>
</comment>
<sequence length="248" mass="29707">MNRIQAQQILMLNSDSTFNDAKYAYRKLTLELHPDKNKNEEDGRRFRNVLEAYHFLKAQNKLENSNYRKRTDQTESNYSNNQNTHENKSQWKKYSNQQNSEEDWSKFTKDFEMDENFWRQYEKSFWNDYELRNKKKSEKNNFGKAFWDESQENVNPKSKKKYRNEQEHLYKHNLTVDVDKSLCIGCCSCETIAPKVFAIDKLKMINPKSQVYNQYGASEEKIMDAAETCPTHAINVNERKSGRKIYPR</sequence>
<dbReference type="SUPFAM" id="SSF54862">
    <property type="entry name" value="4Fe-4S ferredoxins"/>
    <property type="match status" value="1"/>
</dbReference>
<dbReference type="PANTHER" id="PTHR39163">
    <property type="entry name" value="FERREDOXIN"/>
    <property type="match status" value="1"/>
</dbReference>
<evidence type="ECO:0000256" key="4">
    <source>
        <dbReference type="ARBA" id="ARBA00022723"/>
    </source>
</evidence>
<protein>
    <recommendedName>
        <fullName evidence="8">Ferredoxin</fullName>
    </recommendedName>
</protein>
<dbReference type="PANTHER" id="PTHR39163:SF1">
    <property type="entry name" value="FERREDOXIN"/>
    <property type="match status" value="1"/>
</dbReference>
<dbReference type="Gene3D" id="3.30.70.20">
    <property type="match status" value="1"/>
</dbReference>
<keyword evidence="3" id="KW-0004">4Fe-4S</keyword>
<dbReference type="GO" id="GO:0009055">
    <property type="term" value="F:electron transfer activity"/>
    <property type="evidence" value="ECO:0007669"/>
    <property type="project" value="UniProtKB-UniRule"/>
</dbReference>
<feature type="domain" description="4Fe-4S ferredoxin-type" evidence="11">
    <location>
        <begin position="174"/>
        <end position="202"/>
    </location>
</feature>
<keyword evidence="5 8" id="KW-0249">Electron transport</keyword>
<evidence type="ECO:0000256" key="5">
    <source>
        <dbReference type="ARBA" id="ARBA00022982"/>
    </source>
</evidence>
<evidence type="ECO:0000256" key="1">
    <source>
        <dbReference type="ARBA" id="ARBA00001966"/>
    </source>
</evidence>
<dbReference type="PRINTS" id="PR00625">
    <property type="entry name" value="JDOMAIN"/>
</dbReference>
<evidence type="ECO:0000256" key="8">
    <source>
        <dbReference type="RuleBase" id="RU368020"/>
    </source>
</evidence>
<name>A0A075HVJ6_9ARCH</name>
<evidence type="ECO:0000256" key="3">
    <source>
        <dbReference type="ARBA" id="ARBA00022485"/>
    </source>
</evidence>
<dbReference type="InterPro" id="IPR036869">
    <property type="entry name" value="J_dom_sf"/>
</dbReference>
<dbReference type="Pfam" id="PF00226">
    <property type="entry name" value="DnaJ"/>
    <property type="match status" value="1"/>
</dbReference>
<keyword evidence="4 8" id="KW-0479">Metal-binding</keyword>
<dbReference type="InterPro" id="IPR001080">
    <property type="entry name" value="3Fe4S_ferredoxin"/>
</dbReference>
<dbReference type="AlphaFoldDB" id="A0A075HVJ6"/>
<keyword evidence="6 8" id="KW-0408">Iron</keyword>
<dbReference type="SUPFAM" id="SSF46565">
    <property type="entry name" value="Chaperone J-domain"/>
    <property type="match status" value="1"/>
</dbReference>
<evidence type="ECO:0000259" key="10">
    <source>
        <dbReference type="PROSITE" id="PS50076"/>
    </source>
</evidence>
<reference evidence="12" key="1">
    <citation type="journal article" date="2014" name="Genome Biol. Evol.">
        <title>Pangenome evidence for extensive interdomain horizontal transfer affecting lineage core and shell genes in uncultured planktonic thaumarchaeota and euryarchaeota.</title>
        <authorList>
            <person name="Deschamps P."/>
            <person name="Zivanovic Y."/>
            <person name="Moreira D."/>
            <person name="Rodriguez-Valera F."/>
            <person name="Lopez-Garcia P."/>
        </authorList>
    </citation>
    <scope>NUCLEOTIDE SEQUENCE</scope>
</reference>
<dbReference type="InterPro" id="IPR017896">
    <property type="entry name" value="4Fe4S_Fe-S-bd"/>
</dbReference>
<dbReference type="PRINTS" id="PR00352">
    <property type="entry name" value="3FE4SFRDOXIN"/>
</dbReference>
<evidence type="ECO:0000256" key="9">
    <source>
        <dbReference type="SAM" id="MobiDB-lite"/>
    </source>
</evidence>
<evidence type="ECO:0000259" key="11">
    <source>
        <dbReference type="PROSITE" id="PS51379"/>
    </source>
</evidence>
<keyword evidence="12" id="KW-0346">Stress response</keyword>
<dbReference type="GO" id="GO:0051539">
    <property type="term" value="F:4 iron, 4 sulfur cluster binding"/>
    <property type="evidence" value="ECO:0007669"/>
    <property type="project" value="UniProtKB-KW"/>
</dbReference>
<dbReference type="CDD" id="cd06257">
    <property type="entry name" value="DnaJ"/>
    <property type="match status" value="1"/>
</dbReference>
<dbReference type="GO" id="GO:0005506">
    <property type="term" value="F:iron ion binding"/>
    <property type="evidence" value="ECO:0007669"/>
    <property type="project" value="UniProtKB-UniRule"/>
</dbReference>
<dbReference type="InterPro" id="IPR001623">
    <property type="entry name" value="DnaJ_domain"/>
</dbReference>
<keyword evidence="2 8" id="KW-0813">Transport</keyword>
<dbReference type="SMART" id="SM00271">
    <property type="entry name" value="DnaJ"/>
    <property type="match status" value="1"/>
</dbReference>
<dbReference type="Pfam" id="PF13370">
    <property type="entry name" value="Fer4_13"/>
    <property type="match status" value="1"/>
</dbReference>
<evidence type="ECO:0000313" key="12">
    <source>
        <dbReference type="EMBL" id="AIF19749.1"/>
    </source>
</evidence>
<feature type="region of interest" description="Disordered" evidence="9">
    <location>
        <begin position="62"/>
        <end position="96"/>
    </location>
</feature>
<evidence type="ECO:0000256" key="2">
    <source>
        <dbReference type="ARBA" id="ARBA00022448"/>
    </source>
</evidence>
<evidence type="ECO:0000256" key="6">
    <source>
        <dbReference type="ARBA" id="ARBA00023004"/>
    </source>
</evidence>
<dbReference type="PROSITE" id="PS51379">
    <property type="entry name" value="4FE4S_FER_2"/>
    <property type="match status" value="1"/>
</dbReference>
<dbReference type="Gene3D" id="1.10.287.110">
    <property type="entry name" value="DnaJ domain"/>
    <property type="match status" value="1"/>
</dbReference>
<proteinExistence type="predicted"/>
<feature type="domain" description="J" evidence="10">
    <location>
        <begin position="5"/>
        <end position="75"/>
    </location>
</feature>
<organism evidence="12">
    <name type="scientific">uncultured marine thaumarchaeote KM3_87_F05</name>
    <dbReference type="NCBI Taxonomy" id="1456329"/>
    <lineage>
        <taxon>Archaea</taxon>
        <taxon>Nitrososphaerota</taxon>
        <taxon>environmental samples</taxon>
    </lineage>
</organism>
<dbReference type="InterPro" id="IPR052395">
    <property type="entry name" value="ET_Ferredoxin"/>
</dbReference>
<comment type="function">
    <text evidence="8">Ferredoxins are iron-sulfur proteins that transfer electrons in a wide variety of metabolic reactions.</text>
</comment>
<feature type="compositionally biased region" description="Polar residues" evidence="9">
    <location>
        <begin position="74"/>
        <end position="84"/>
    </location>
</feature>
<accession>A0A075HVJ6</accession>
<dbReference type="PROSITE" id="PS50076">
    <property type="entry name" value="DNAJ_2"/>
    <property type="match status" value="1"/>
</dbReference>
<keyword evidence="7 8" id="KW-0411">Iron-sulfur</keyword>
<dbReference type="EMBL" id="KF901146">
    <property type="protein sequence ID" value="AIF19749.1"/>
    <property type="molecule type" value="Genomic_DNA"/>
</dbReference>